<proteinExistence type="inferred from homology"/>
<comment type="similarity">
    <text evidence="1">Belongs to the N(4)/N(6)-methyltransferase family.</text>
</comment>
<keyword evidence="6" id="KW-0489">Methyltransferase</keyword>
<protein>
    <submittedName>
        <fullName evidence="6">DNA methylase-type I restriction-modification system (Modular protein)</fullName>
    </submittedName>
</protein>
<feature type="domain" description="DNA methylase adenine-specific" evidence="4">
    <location>
        <begin position="321"/>
        <end position="421"/>
    </location>
</feature>
<dbReference type="Pfam" id="PF02384">
    <property type="entry name" value="N6_Mtase"/>
    <property type="match status" value="2"/>
</dbReference>
<dbReference type="STRING" id="1246637.MTBBW1_1890026"/>
<keyword evidence="6" id="KW-0808">Transferase</keyword>
<dbReference type="SUPFAM" id="SSF53335">
    <property type="entry name" value="S-adenosyl-L-methionine-dependent methyltransferases"/>
    <property type="match status" value="1"/>
</dbReference>
<dbReference type="InterPro" id="IPR003356">
    <property type="entry name" value="DNA_methylase_A-5"/>
</dbReference>
<dbReference type="GO" id="GO:0009307">
    <property type="term" value="P:DNA restriction-modification system"/>
    <property type="evidence" value="ECO:0007669"/>
    <property type="project" value="UniProtKB-KW"/>
</dbReference>
<evidence type="ECO:0000256" key="1">
    <source>
        <dbReference type="ARBA" id="ARBA00006594"/>
    </source>
</evidence>
<dbReference type="RefSeq" id="WP_080806705.1">
    <property type="nucleotide sequence ID" value="NZ_LT828554.1"/>
</dbReference>
<dbReference type="InterPro" id="IPR029464">
    <property type="entry name" value="HSDR_N"/>
</dbReference>
<feature type="domain" description="DNA methylase adenine-specific" evidence="4">
    <location>
        <begin position="453"/>
        <end position="611"/>
    </location>
</feature>
<dbReference type="InterPro" id="IPR002052">
    <property type="entry name" value="DNA_methylase_N6_adenine_CS"/>
</dbReference>
<dbReference type="AlphaFoldDB" id="A0A1W1HB77"/>
<keyword evidence="3" id="KW-0175">Coiled coil</keyword>
<evidence type="ECO:0000259" key="5">
    <source>
        <dbReference type="Pfam" id="PF13588"/>
    </source>
</evidence>
<evidence type="ECO:0000313" key="7">
    <source>
        <dbReference type="Proteomes" id="UP000191931"/>
    </source>
</evidence>
<evidence type="ECO:0000259" key="4">
    <source>
        <dbReference type="Pfam" id="PF02384"/>
    </source>
</evidence>
<evidence type="ECO:0000256" key="2">
    <source>
        <dbReference type="ARBA" id="ARBA00022747"/>
    </source>
</evidence>
<keyword evidence="2" id="KW-0680">Restriction system</keyword>
<feature type="coiled-coil region" evidence="3">
    <location>
        <begin position="762"/>
        <end position="796"/>
    </location>
</feature>
<dbReference type="InterPro" id="IPR052916">
    <property type="entry name" value="Type-I_RE_MTase_Subunit"/>
</dbReference>
<dbReference type="InterPro" id="IPR029063">
    <property type="entry name" value="SAM-dependent_MTases_sf"/>
</dbReference>
<name>A0A1W1HB77_9BACT</name>
<dbReference type="GO" id="GO:0008170">
    <property type="term" value="F:N-methyltransferase activity"/>
    <property type="evidence" value="ECO:0007669"/>
    <property type="project" value="InterPro"/>
</dbReference>
<dbReference type="EMBL" id="FWEV01000100">
    <property type="protein sequence ID" value="SLM29628.1"/>
    <property type="molecule type" value="Genomic_DNA"/>
</dbReference>
<dbReference type="OrthoDB" id="9784823at2"/>
<dbReference type="PROSITE" id="PS00092">
    <property type="entry name" value="N6_MTASE"/>
    <property type="match status" value="1"/>
</dbReference>
<dbReference type="Proteomes" id="UP000191931">
    <property type="component" value="Unassembled WGS sequence"/>
</dbReference>
<accession>A0A1W1HB77</accession>
<sequence>MNTKEIIDKIFKDPRTKYELSEFETLGKPMDELIEIYPRTVDSGRDAGKTKYFIKSVVPFSSGKEEAQVFVEGGKTSPEEIVRQLWVYKLIHSYGYKADEIELEKSIHFGTEVGTKAADIVVYTDNAKETPKIIIEVKKPKRKDGIEQLKSYLNAEGSPVGVWSNGSDRIILYRPYPKDFDDTLYEIPKRGQEPKDVLEAKKTLAHLRTDFNFKKIIQDIEELVLADSGKDEFNEIFKLIFAKIWDEKEALENRKNKELEFSKSLDPDITYSRINHLFKKACEEWPGIFKEGEDIELTKRHLQVCIGPIEGVRLMGSNLRIMDDAFEYLLPTEAKKKKGQFFTPRHVVEMCVRMLNPTRKEYVMDPACGSAGFLLHAMEWCYPAKDTESRENRKFKYASKYLWGIDFEERAAKTSRALMLIAGDGHTKIFGPDVSSLDPKTWHETMSGQNLMQELVREKLLMHKVAREDEGSIYKDDDLSWRYFDELKFDVILANPPFAGEMKDKKMLAHYTLAKPALKRAKGKSAKEERDVLFIERIMKFLKPGGRAAIVLPQGKFNNSSLAFIREWILRKARLLAVVGLHPNTFKPHTGTKTSVLFVQKYTEAQLAHIQTVKEEVAASCPDYEQQIKDLIQNHLYAVDVPEDQIPEEIMELMMENFTDPEPEVLESETEDDQEFGIAADGAVSLEDQLESMSETIADLRRELVKAKTKLMNFDSDLDTLKERADQEMAVISQWWEGTKRDLNKELKPIKEKLKADTKTLKATQKEKKKKLNAQIKSLEKSIIDAENDKKLLTNKGKLTLILEDTELVTTLKERWIDAETAKQLDYPIFMAVSERGGKNNSGDYEHLLDDDGNFIENEDGQPIVDQDLVNYALTPEELADVENFTEENLCIAEAFVRFAKKHELDFWRVG</sequence>
<dbReference type="Pfam" id="PF13588">
    <property type="entry name" value="HSDR_N_2"/>
    <property type="match status" value="1"/>
</dbReference>
<feature type="domain" description="Type I restriction enzyme R protein N-terminal" evidence="5">
    <location>
        <begin position="78"/>
        <end position="187"/>
    </location>
</feature>
<dbReference type="GO" id="GO:0003677">
    <property type="term" value="F:DNA binding"/>
    <property type="evidence" value="ECO:0007669"/>
    <property type="project" value="InterPro"/>
</dbReference>
<dbReference type="PRINTS" id="PR00507">
    <property type="entry name" value="N12N6MTFRASE"/>
</dbReference>
<organism evidence="6 7">
    <name type="scientific">Desulfamplus magnetovallimortis</name>
    <dbReference type="NCBI Taxonomy" id="1246637"/>
    <lineage>
        <taxon>Bacteria</taxon>
        <taxon>Pseudomonadati</taxon>
        <taxon>Thermodesulfobacteriota</taxon>
        <taxon>Desulfobacteria</taxon>
        <taxon>Desulfobacterales</taxon>
        <taxon>Desulfobacteraceae</taxon>
        <taxon>Desulfamplus</taxon>
    </lineage>
</organism>
<evidence type="ECO:0000256" key="3">
    <source>
        <dbReference type="SAM" id="Coils"/>
    </source>
</evidence>
<dbReference type="Gene3D" id="3.40.50.150">
    <property type="entry name" value="Vaccinia Virus protein VP39"/>
    <property type="match status" value="1"/>
</dbReference>
<evidence type="ECO:0000313" key="6">
    <source>
        <dbReference type="EMBL" id="SLM29628.1"/>
    </source>
</evidence>
<dbReference type="GO" id="GO:0032259">
    <property type="term" value="P:methylation"/>
    <property type="evidence" value="ECO:0007669"/>
    <property type="project" value="UniProtKB-KW"/>
</dbReference>
<feature type="coiled-coil region" evidence="3">
    <location>
        <begin position="683"/>
        <end position="724"/>
    </location>
</feature>
<reference evidence="6 7" key="1">
    <citation type="submission" date="2017-03" db="EMBL/GenBank/DDBJ databases">
        <authorList>
            <person name="Afonso C.L."/>
            <person name="Miller P.J."/>
            <person name="Scott M.A."/>
            <person name="Spackman E."/>
            <person name="Goraichik I."/>
            <person name="Dimitrov K.M."/>
            <person name="Suarez D.L."/>
            <person name="Swayne D.E."/>
        </authorList>
    </citation>
    <scope>NUCLEOTIDE SEQUENCE [LARGE SCALE GENOMIC DNA]</scope>
    <source>
        <strain evidence="6">PRJEB14757</strain>
    </source>
</reference>
<keyword evidence="7" id="KW-1185">Reference proteome</keyword>
<dbReference type="PANTHER" id="PTHR42998">
    <property type="entry name" value="TYPE I RESTRICTION ENZYME HINDVIIP M PROTEIN-RELATED"/>
    <property type="match status" value="1"/>
</dbReference>
<gene>
    <name evidence="6" type="ORF">MTBBW1_1890026</name>
</gene>
<dbReference type="PANTHER" id="PTHR42998:SF1">
    <property type="entry name" value="TYPE I RESTRICTION ENZYME HINDI METHYLASE SUBUNIT"/>
    <property type="match status" value="1"/>
</dbReference>